<dbReference type="eggNOG" id="ENOG502S1Z5">
    <property type="taxonomic scope" value="Eukaryota"/>
</dbReference>
<reference evidence="3" key="1">
    <citation type="journal article" date="2015" name="BMC Genomics">
        <title>Genomic and transcriptomic analysis of the endophytic fungus Pestalotiopsis fici reveals its lifestyle and high potential for synthesis of natural products.</title>
        <authorList>
            <person name="Wang X."/>
            <person name="Zhang X."/>
            <person name="Liu L."/>
            <person name="Xiang M."/>
            <person name="Wang W."/>
            <person name="Sun X."/>
            <person name="Che Y."/>
            <person name="Guo L."/>
            <person name="Liu G."/>
            <person name="Guo L."/>
            <person name="Wang C."/>
            <person name="Yin W.B."/>
            <person name="Stadler M."/>
            <person name="Zhang X."/>
            <person name="Liu X."/>
        </authorList>
    </citation>
    <scope>NUCLEOTIDE SEQUENCE [LARGE SCALE GENOMIC DNA]</scope>
    <source>
        <strain evidence="3">W106-1 / CGMCC3.15140</strain>
    </source>
</reference>
<feature type="region of interest" description="Disordered" evidence="1">
    <location>
        <begin position="1"/>
        <end position="63"/>
    </location>
</feature>
<evidence type="ECO:0000256" key="1">
    <source>
        <dbReference type="SAM" id="MobiDB-lite"/>
    </source>
</evidence>
<dbReference type="Pfam" id="PF09692">
    <property type="entry name" value="Arb1"/>
    <property type="match status" value="1"/>
</dbReference>
<dbReference type="RefSeq" id="XP_007830972.1">
    <property type="nucleotide sequence ID" value="XM_007832781.1"/>
</dbReference>
<dbReference type="GO" id="GO:0033167">
    <property type="term" value="C:ARC complex"/>
    <property type="evidence" value="ECO:0007669"/>
    <property type="project" value="InterPro"/>
</dbReference>
<feature type="region of interest" description="Disordered" evidence="1">
    <location>
        <begin position="468"/>
        <end position="498"/>
    </location>
</feature>
<dbReference type="Proteomes" id="UP000030651">
    <property type="component" value="Unassembled WGS sequence"/>
</dbReference>
<feature type="compositionally biased region" description="Basic residues" evidence="1">
    <location>
        <begin position="48"/>
        <end position="62"/>
    </location>
</feature>
<dbReference type="OMA" id="NKPTGFE"/>
<dbReference type="HOGENOM" id="CLU_023193_2_0_1"/>
<feature type="compositionally biased region" description="Acidic residues" evidence="1">
    <location>
        <begin position="28"/>
        <end position="42"/>
    </location>
</feature>
<dbReference type="STRING" id="1229662.W3X8I0"/>
<dbReference type="InterPro" id="IPR018606">
    <property type="entry name" value="Arb1"/>
</dbReference>
<dbReference type="InParanoid" id="W3X8I0"/>
<protein>
    <recommendedName>
        <fullName evidence="4">Argonaute siRNA chaperone complex subunit Arb1</fullName>
    </recommendedName>
</protein>
<dbReference type="EMBL" id="KI912111">
    <property type="protein sequence ID" value="ETS82324.1"/>
    <property type="molecule type" value="Genomic_DNA"/>
</dbReference>
<accession>W3X8I0</accession>
<organism evidence="2 3">
    <name type="scientific">Pestalotiopsis fici (strain W106-1 / CGMCC3.15140)</name>
    <dbReference type="NCBI Taxonomy" id="1229662"/>
    <lineage>
        <taxon>Eukaryota</taxon>
        <taxon>Fungi</taxon>
        <taxon>Dikarya</taxon>
        <taxon>Ascomycota</taxon>
        <taxon>Pezizomycotina</taxon>
        <taxon>Sordariomycetes</taxon>
        <taxon>Xylariomycetidae</taxon>
        <taxon>Amphisphaeriales</taxon>
        <taxon>Sporocadaceae</taxon>
        <taxon>Pestalotiopsis</taxon>
    </lineage>
</organism>
<dbReference type="AlphaFoldDB" id="W3X8I0"/>
<dbReference type="OrthoDB" id="435402at2759"/>
<sequence length="498" mass="56219">MESVKAMDSADDAVNEPQDGVDHSVDGPADDSVDAASEEPTEALEFAKKKKKRKSRPGKTRRAITGFEVEADMTEFYADPPTTPAEYAEEKNLYSADKPIAQRLEEAIQRYRQKRRFDNQKSFMFDKYLALGGIDSSQRMFQGLDAADAKDMNAEEIRQMTSRYAVQRGFAGSKFYDPDEPGDWRVDFPIIVKGFLSRWIPENYPCNSDPHDDNVQAAALIANFLNYLQLHDVCPEYKAQLVTAKAICEVAPVSLGHARDLFQELKGVFNTIAESLYCDGGVFEVYTSPVDDNESLPEQPGAQHVKLNSYNQFLILRLSIMAASNDLKHPIVDLDPQDVRVESTFVETYQVVSIKRRTKREMNMWDKQLAQSDFKDKVQAMGSMVLRPSVIDHAYSNALRPGRVDFSKAPTETFIVDNDILEKVELGMKMRLQVCRLNIGTVFIKNVIDVRVGFDVLLPQSLMLNWKDPSPNDRPAPSIHDIDQNNGHEQTGTNEDDL</sequence>
<dbReference type="GO" id="GO:0031047">
    <property type="term" value="P:regulatory ncRNA-mediated gene silencing"/>
    <property type="evidence" value="ECO:0007669"/>
    <property type="project" value="InterPro"/>
</dbReference>
<feature type="compositionally biased region" description="Polar residues" evidence="1">
    <location>
        <begin position="484"/>
        <end position="498"/>
    </location>
</feature>
<keyword evidence="3" id="KW-1185">Reference proteome</keyword>
<dbReference type="KEGG" id="pfy:PFICI_04200"/>
<evidence type="ECO:0000313" key="3">
    <source>
        <dbReference type="Proteomes" id="UP000030651"/>
    </source>
</evidence>
<gene>
    <name evidence="2" type="ORF">PFICI_04200</name>
</gene>
<dbReference type="GeneID" id="19269213"/>
<name>W3X8I0_PESFW</name>
<proteinExistence type="predicted"/>
<evidence type="ECO:0008006" key="4">
    <source>
        <dbReference type="Google" id="ProtNLM"/>
    </source>
</evidence>
<evidence type="ECO:0000313" key="2">
    <source>
        <dbReference type="EMBL" id="ETS82324.1"/>
    </source>
</evidence>